<accession>A0A370G493</accession>
<evidence type="ECO:0000256" key="3">
    <source>
        <dbReference type="ARBA" id="ARBA00022840"/>
    </source>
</evidence>
<evidence type="ECO:0000256" key="2">
    <source>
        <dbReference type="ARBA" id="ARBA00022801"/>
    </source>
</evidence>
<dbReference type="InterPro" id="IPR003833">
    <property type="entry name" value="CT_C_D"/>
</dbReference>
<keyword evidence="1" id="KW-0547">Nucleotide-binding</keyword>
<evidence type="ECO:0000313" key="6">
    <source>
        <dbReference type="Proteomes" id="UP000254958"/>
    </source>
</evidence>
<dbReference type="PANTHER" id="PTHR34698:SF2">
    <property type="entry name" value="5-OXOPROLINASE SUBUNIT B"/>
    <property type="match status" value="1"/>
</dbReference>
<dbReference type="NCBIfam" id="TIGR00370">
    <property type="entry name" value="5-oxoprolinase subunit PxpB"/>
    <property type="match status" value="1"/>
</dbReference>
<dbReference type="SMART" id="SM00796">
    <property type="entry name" value="AHS1"/>
    <property type="match status" value="1"/>
</dbReference>
<dbReference type="EMBL" id="QQAW01000008">
    <property type="protein sequence ID" value="RDI36873.1"/>
    <property type="molecule type" value="Genomic_DNA"/>
</dbReference>
<evidence type="ECO:0000259" key="4">
    <source>
        <dbReference type="SMART" id="SM00796"/>
    </source>
</evidence>
<protein>
    <submittedName>
        <fullName evidence="5">KipI family sensor histidine kinase inhibitor</fullName>
    </submittedName>
</protein>
<dbReference type="RefSeq" id="WP_245949056.1">
    <property type="nucleotide sequence ID" value="NZ_BJMI01000050.1"/>
</dbReference>
<proteinExistence type="predicted"/>
<dbReference type="Gene3D" id="2.40.100.10">
    <property type="entry name" value="Cyclophilin-like"/>
    <property type="match status" value="1"/>
</dbReference>
<dbReference type="Pfam" id="PF02682">
    <property type="entry name" value="CT_C_D"/>
    <property type="match status" value="1"/>
</dbReference>
<evidence type="ECO:0000313" key="5">
    <source>
        <dbReference type="EMBL" id="RDI36873.1"/>
    </source>
</evidence>
<dbReference type="AlphaFoldDB" id="A0A370G493"/>
<dbReference type="InterPro" id="IPR029000">
    <property type="entry name" value="Cyclophilin-like_dom_sf"/>
</dbReference>
<name>A0A370G493_GLULI</name>
<dbReference type="SUPFAM" id="SSF50891">
    <property type="entry name" value="Cyclophilin-like"/>
    <property type="match status" value="1"/>
</dbReference>
<dbReference type="InterPro" id="IPR010016">
    <property type="entry name" value="PxpB"/>
</dbReference>
<dbReference type="SUPFAM" id="SSF160467">
    <property type="entry name" value="PH0987 N-terminal domain-like"/>
    <property type="match status" value="1"/>
</dbReference>
<gene>
    <name evidence="5" type="ORF">C7453_108167</name>
</gene>
<dbReference type="GO" id="GO:0016787">
    <property type="term" value="F:hydrolase activity"/>
    <property type="evidence" value="ECO:0007669"/>
    <property type="project" value="UniProtKB-KW"/>
</dbReference>
<keyword evidence="3" id="KW-0067">ATP-binding</keyword>
<keyword evidence="2" id="KW-0378">Hydrolase</keyword>
<feature type="domain" description="Carboxyltransferase" evidence="4">
    <location>
        <begin position="3"/>
        <end position="202"/>
    </location>
</feature>
<sequence>MKMRFHLAGATALLCDIAHGGFDDAAQRRIWVTARAVERHQHVISAIPGVNNLLVGFDGLHTGPGAIRDVIAEAWEAATDVAVPTREVRIQVAYGGALGEDLADVAAQAGLSVRETIAVHAAGIYRVAAIGAMPGFVYLTGLDGRLCVPRRDTPRVHVPRGAVILGGGHAGVMPCDAPSGWHMVGATESILFDVHRDEPCLLRMGDVVRFDPVA</sequence>
<keyword evidence="6" id="KW-1185">Reference proteome</keyword>
<dbReference type="GO" id="GO:0005524">
    <property type="term" value="F:ATP binding"/>
    <property type="evidence" value="ECO:0007669"/>
    <property type="project" value="UniProtKB-KW"/>
</dbReference>
<reference evidence="5 6" key="1">
    <citation type="submission" date="2018-07" db="EMBL/GenBank/DDBJ databases">
        <title>Genomic Encyclopedia of Type Strains, Phase IV (KMG-IV): sequencing the most valuable type-strain genomes for metagenomic binning, comparative biology and taxonomic classification.</title>
        <authorList>
            <person name="Goeker M."/>
        </authorList>
    </citation>
    <scope>NUCLEOTIDE SEQUENCE [LARGE SCALE GENOMIC DNA]</scope>
    <source>
        <strain evidence="5 6">DSM 5603</strain>
    </source>
</reference>
<dbReference type="PANTHER" id="PTHR34698">
    <property type="entry name" value="5-OXOPROLINASE SUBUNIT B"/>
    <property type="match status" value="1"/>
</dbReference>
<evidence type="ECO:0000256" key="1">
    <source>
        <dbReference type="ARBA" id="ARBA00022741"/>
    </source>
</evidence>
<organism evidence="5 6">
    <name type="scientific">Gluconacetobacter liquefaciens</name>
    <name type="common">Acetobacter liquefaciens</name>
    <dbReference type="NCBI Taxonomy" id="89584"/>
    <lineage>
        <taxon>Bacteria</taxon>
        <taxon>Pseudomonadati</taxon>
        <taxon>Pseudomonadota</taxon>
        <taxon>Alphaproteobacteria</taxon>
        <taxon>Acetobacterales</taxon>
        <taxon>Acetobacteraceae</taxon>
        <taxon>Gluconacetobacter</taxon>
    </lineage>
</organism>
<comment type="caution">
    <text evidence="5">The sequence shown here is derived from an EMBL/GenBank/DDBJ whole genome shotgun (WGS) entry which is preliminary data.</text>
</comment>
<dbReference type="Proteomes" id="UP000254958">
    <property type="component" value="Unassembled WGS sequence"/>
</dbReference>